<dbReference type="PROSITE" id="PS51296">
    <property type="entry name" value="RIESKE"/>
    <property type="match status" value="1"/>
</dbReference>
<evidence type="ECO:0000256" key="3">
    <source>
        <dbReference type="ARBA" id="ARBA00023002"/>
    </source>
</evidence>
<keyword evidence="9" id="KW-1185">Reference proteome</keyword>
<keyword evidence="8" id="KW-0489">Methyltransferase</keyword>
<comment type="caution">
    <text evidence="8">The sequence shown here is derived from an EMBL/GenBank/DDBJ whole genome shotgun (WGS) entry which is preliminary data.</text>
</comment>
<dbReference type="OrthoDB" id="9800776at2"/>
<feature type="domain" description="Rieske" evidence="7">
    <location>
        <begin position="21"/>
        <end position="116"/>
    </location>
</feature>
<name>A0A512DRF1_9PROT</name>
<evidence type="ECO:0000256" key="5">
    <source>
        <dbReference type="ARBA" id="ARBA00023014"/>
    </source>
</evidence>
<evidence type="ECO:0000256" key="6">
    <source>
        <dbReference type="ARBA" id="ARBA00023063"/>
    </source>
</evidence>
<dbReference type="InterPro" id="IPR017941">
    <property type="entry name" value="Rieske_2Fe-2S"/>
</dbReference>
<evidence type="ECO:0000313" key="8">
    <source>
        <dbReference type="EMBL" id="GEO39072.1"/>
    </source>
</evidence>
<evidence type="ECO:0000313" key="9">
    <source>
        <dbReference type="Proteomes" id="UP000321523"/>
    </source>
</evidence>
<dbReference type="GO" id="GO:0046872">
    <property type="term" value="F:metal ion binding"/>
    <property type="evidence" value="ECO:0007669"/>
    <property type="project" value="UniProtKB-KW"/>
</dbReference>
<dbReference type="InterPro" id="IPR036922">
    <property type="entry name" value="Rieske_2Fe-2S_sf"/>
</dbReference>
<keyword evidence="1" id="KW-0001">2Fe-2S</keyword>
<evidence type="ECO:0000259" key="7">
    <source>
        <dbReference type="PROSITE" id="PS51296"/>
    </source>
</evidence>
<keyword evidence="5" id="KW-0411">Iron-sulfur</keyword>
<dbReference type="GO" id="GO:0008168">
    <property type="term" value="F:methyltransferase activity"/>
    <property type="evidence" value="ECO:0007669"/>
    <property type="project" value="UniProtKB-KW"/>
</dbReference>
<dbReference type="PANTHER" id="PTHR21496:SF23">
    <property type="entry name" value="3-PHENYLPROPIONATE_CINNAMIC ACID DIOXYGENASE FERREDOXIN SUBUNIT"/>
    <property type="match status" value="1"/>
</dbReference>
<keyword evidence="8" id="KW-0808">Transferase</keyword>
<dbReference type="GO" id="GO:0032259">
    <property type="term" value="P:methylation"/>
    <property type="evidence" value="ECO:0007669"/>
    <property type="project" value="UniProtKB-KW"/>
</dbReference>
<dbReference type="RefSeq" id="WP_044433547.1">
    <property type="nucleotide sequence ID" value="NZ_BJYZ01000013.1"/>
</dbReference>
<evidence type="ECO:0000256" key="2">
    <source>
        <dbReference type="ARBA" id="ARBA00022723"/>
    </source>
</evidence>
<dbReference type="GO" id="GO:0051537">
    <property type="term" value="F:2 iron, 2 sulfur cluster binding"/>
    <property type="evidence" value="ECO:0007669"/>
    <property type="project" value="UniProtKB-KW"/>
</dbReference>
<dbReference type="CDD" id="cd03530">
    <property type="entry name" value="Rieske_NirD_small_Bacillus"/>
    <property type="match status" value="1"/>
</dbReference>
<dbReference type="SUPFAM" id="SSF50022">
    <property type="entry name" value="ISP domain"/>
    <property type="match status" value="1"/>
</dbReference>
<dbReference type="GO" id="GO:0042128">
    <property type="term" value="P:nitrate assimilation"/>
    <property type="evidence" value="ECO:0007669"/>
    <property type="project" value="UniProtKB-KW"/>
</dbReference>
<keyword evidence="4" id="KW-0408">Iron</keyword>
<dbReference type="PANTHER" id="PTHR21496">
    <property type="entry name" value="FERREDOXIN-RELATED"/>
    <property type="match status" value="1"/>
</dbReference>
<dbReference type="GO" id="GO:0008942">
    <property type="term" value="F:nitrite reductase [NAD(P)H] activity"/>
    <property type="evidence" value="ECO:0007669"/>
    <property type="project" value="InterPro"/>
</dbReference>
<evidence type="ECO:0000256" key="1">
    <source>
        <dbReference type="ARBA" id="ARBA00022714"/>
    </source>
</evidence>
<gene>
    <name evidence="8" type="primary">nirD_1</name>
    <name evidence="8" type="ORF">SAE02_32200</name>
</gene>
<reference evidence="8 9" key="1">
    <citation type="submission" date="2019-07" db="EMBL/GenBank/DDBJ databases">
        <title>Whole genome shotgun sequence of Skermanella aerolata NBRC 106429.</title>
        <authorList>
            <person name="Hosoyama A."/>
            <person name="Uohara A."/>
            <person name="Ohji S."/>
            <person name="Ichikawa N."/>
        </authorList>
    </citation>
    <scope>NUCLEOTIDE SEQUENCE [LARGE SCALE GENOMIC DNA]</scope>
    <source>
        <strain evidence="8 9">NBRC 106429</strain>
    </source>
</reference>
<protein>
    <submittedName>
        <fullName evidence="8">tRNA-(Guanine-N1)-methyltransferase</fullName>
    </submittedName>
</protein>
<evidence type="ECO:0000256" key="4">
    <source>
        <dbReference type="ARBA" id="ARBA00023004"/>
    </source>
</evidence>
<dbReference type="AlphaFoldDB" id="A0A512DRF1"/>
<keyword evidence="6" id="KW-0534">Nitrate assimilation</keyword>
<proteinExistence type="predicted"/>
<sequence>MDGITSNLPDTALVTAELAWIEVGRVSDIPPAGARVVQSPHGDIAIFRTAEDEVFAIRNRCPHLGGPLSEGIVHGARVTCPLHNWVIDLASGGATGPDTGCTGTFPVQVEDGSIRLGLRLPVSAV</sequence>
<keyword evidence="3" id="KW-0560">Oxidoreductase</keyword>
<dbReference type="NCBIfam" id="TIGR02378">
    <property type="entry name" value="nirD_assim_sml"/>
    <property type="match status" value="1"/>
</dbReference>
<accession>A0A512DRF1</accession>
<organism evidence="8 9">
    <name type="scientific">Skermanella aerolata</name>
    <dbReference type="NCBI Taxonomy" id="393310"/>
    <lineage>
        <taxon>Bacteria</taxon>
        <taxon>Pseudomonadati</taxon>
        <taxon>Pseudomonadota</taxon>
        <taxon>Alphaproteobacteria</taxon>
        <taxon>Rhodospirillales</taxon>
        <taxon>Azospirillaceae</taxon>
        <taxon>Skermanella</taxon>
    </lineage>
</organism>
<keyword evidence="2" id="KW-0479">Metal-binding</keyword>
<dbReference type="InterPro" id="IPR012748">
    <property type="entry name" value="Rieske-like_NirD"/>
</dbReference>
<dbReference type="Proteomes" id="UP000321523">
    <property type="component" value="Unassembled WGS sequence"/>
</dbReference>
<dbReference type="Pfam" id="PF00355">
    <property type="entry name" value="Rieske"/>
    <property type="match status" value="1"/>
</dbReference>
<dbReference type="EMBL" id="BJYZ01000013">
    <property type="protein sequence ID" value="GEO39072.1"/>
    <property type="molecule type" value="Genomic_DNA"/>
</dbReference>
<dbReference type="Gene3D" id="2.102.10.10">
    <property type="entry name" value="Rieske [2Fe-2S] iron-sulphur domain"/>
    <property type="match status" value="1"/>
</dbReference>